<sequence>MSLTGSPDHDPSTTSTLPLTCSVTLSVVKCLPLIRMATPDDLQSFPPDQNDGPCVHCRSSWLYDWAYGIPHSCRKQTSWFWSARKDNVPTRLTWSFTLLTFRVSNDMAIVSAIAVSFWVRENRYWVGP</sequence>
<accession>A0AAV7RCI6</accession>
<evidence type="ECO:0000313" key="1">
    <source>
        <dbReference type="EMBL" id="KAJ1149813.1"/>
    </source>
</evidence>
<keyword evidence="2" id="KW-1185">Reference proteome</keyword>
<dbReference type="Proteomes" id="UP001066276">
    <property type="component" value="Chromosome 5"/>
</dbReference>
<proteinExistence type="predicted"/>
<protein>
    <submittedName>
        <fullName evidence="1">Uncharacterized protein</fullName>
    </submittedName>
</protein>
<reference evidence="1" key="1">
    <citation type="journal article" date="2022" name="bioRxiv">
        <title>Sequencing and chromosome-scale assembly of the giantPleurodeles waltlgenome.</title>
        <authorList>
            <person name="Brown T."/>
            <person name="Elewa A."/>
            <person name="Iarovenko S."/>
            <person name="Subramanian E."/>
            <person name="Araus A.J."/>
            <person name="Petzold A."/>
            <person name="Susuki M."/>
            <person name="Suzuki K.-i.T."/>
            <person name="Hayashi T."/>
            <person name="Toyoda A."/>
            <person name="Oliveira C."/>
            <person name="Osipova E."/>
            <person name="Leigh N.D."/>
            <person name="Simon A."/>
            <person name="Yun M.H."/>
        </authorList>
    </citation>
    <scope>NUCLEOTIDE SEQUENCE</scope>
    <source>
        <strain evidence="1">20211129_DDA</strain>
        <tissue evidence="1">Liver</tissue>
    </source>
</reference>
<gene>
    <name evidence="1" type="ORF">NDU88_002617</name>
</gene>
<dbReference type="AlphaFoldDB" id="A0AAV7RCI6"/>
<evidence type="ECO:0000313" key="2">
    <source>
        <dbReference type="Proteomes" id="UP001066276"/>
    </source>
</evidence>
<comment type="caution">
    <text evidence="1">The sequence shown here is derived from an EMBL/GenBank/DDBJ whole genome shotgun (WGS) entry which is preliminary data.</text>
</comment>
<name>A0AAV7RCI6_PLEWA</name>
<organism evidence="1 2">
    <name type="scientific">Pleurodeles waltl</name>
    <name type="common">Iberian ribbed newt</name>
    <dbReference type="NCBI Taxonomy" id="8319"/>
    <lineage>
        <taxon>Eukaryota</taxon>
        <taxon>Metazoa</taxon>
        <taxon>Chordata</taxon>
        <taxon>Craniata</taxon>
        <taxon>Vertebrata</taxon>
        <taxon>Euteleostomi</taxon>
        <taxon>Amphibia</taxon>
        <taxon>Batrachia</taxon>
        <taxon>Caudata</taxon>
        <taxon>Salamandroidea</taxon>
        <taxon>Salamandridae</taxon>
        <taxon>Pleurodelinae</taxon>
        <taxon>Pleurodeles</taxon>
    </lineage>
</organism>
<dbReference type="EMBL" id="JANPWB010000009">
    <property type="protein sequence ID" value="KAJ1149813.1"/>
    <property type="molecule type" value="Genomic_DNA"/>
</dbReference>